<feature type="non-terminal residue" evidence="1">
    <location>
        <position position="1"/>
    </location>
</feature>
<protein>
    <submittedName>
        <fullName evidence="1">3197_t:CDS:1</fullName>
    </submittedName>
</protein>
<dbReference type="AlphaFoldDB" id="A0A9N9GZY3"/>
<dbReference type="OrthoDB" id="2429696at2759"/>
<sequence>NASYQVSFPLTDDELQSKKVRPIQDYIAEQEDSINKINDMHGPSSVAYPKTFKKFNQHPGKILNLRPPECCGLPVMLFHSVFSKFLHNFHNESLDIPAELYREVLEFSQIAGKSIVTGNGAMLDGAMFTNVRNFAENAITLVMEDKNEIGAGGNDPSIQGACAYAKYWAQNWVKNICENSCCPSFILAIAGPWICILGAVYLEKPVIEPLTDFLLLIDRPGDDGK</sequence>
<name>A0A9N9GZY3_9GLOM</name>
<evidence type="ECO:0000313" key="2">
    <source>
        <dbReference type="Proteomes" id="UP000789572"/>
    </source>
</evidence>
<keyword evidence="2" id="KW-1185">Reference proteome</keyword>
<dbReference type="Proteomes" id="UP000789572">
    <property type="component" value="Unassembled WGS sequence"/>
</dbReference>
<organism evidence="1 2">
    <name type="scientific">Paraglomus occultum</name>
    <dbReference type="NCBI Taxonomy" id="144539"/>
    <lineage>
        <taxon>Eukaryota</taxon>
        <taxon>Fungi</taxon>
        <taxon>Fungi incertae sedis</taxon>
        <taxon>Mucoromycota</taxon>
        <taxon>Glomeromycotina</taxon>
        <taxon>Glomeromycetes</taxon>
        <taxon>Paraglomerales</taxon>
        <taxon>Paraglomeraceae</taxon>
        <taxon>Paraglomus</taxon>
    </lineage>
</organism>
<dbReference type="EMBL" id="CAJVPJ010003237">
    <property type="protein sequence ID" value="CAG8637197.1"/>
    <property type="molecule type" value="Genomic_DNA"/>
</dbReference>
<proteinExistence type="predicted"/>
<evidence type="ECO:0000313" key="1">
    <source>
        <dbReference type="EMBL" id="CAG8637197.1"/>
    </source>
</evidence>
<comment type="caution">
    <text evidence="1">The sequence shown here is derived from an EMBL/GenBank/DDBJ whole genome shotgun (WGS) entry which is preliminary data.</text>
</comment>
<accession>A0A9N9GZY3</accession>
<gene>
    <name evidence="1" type="ORF">POCULU_LOCUS9223</name>
</gene>
<reference evidence="1" key="1">
    <citation type="submission" date="2021-06" db="EMBL/GenBank/DDBJ databases">
        <authorList>
            <person name="Kallberg Y."/>
            <person name="Tangrot J."/>
            <person name="Rosling A."/>
        </authorList>
    </citation>
    <scope>NUCLEOTIDE SEQUENCE</scope>
    <source>
        <strain evidence="1">IA702</strain>
    </source>
</reference>